<keyword evidence="4" id="KW-1185">Reference proteome</keyword>
<accession>A0A0R2JTW1</accession>
<gene>
    <name evidence="3" type="ORF">IV52_GL001085</name>
</gene>
<dbReference type="STRING" id="53444.AYR59_02740"/>
<name>A0A0R2JTW1_9LACO</name>
<evidence type="ECO:0000256" key="1">
    <source>
        <dbReference type="ARBA" id="ARBA00006464"/>
    </source>
</evidence>
<dbReference type="AlphaFoldDB" id="A0A0R2JTW1"/>
<reference evidence="3 4" key="1">
    <citation type="journal article" date="2015" name="Genome Announc.">
        <title>Expanding the biotechnology potential of lactobacilli through comparative genomics of 213 strains and associated genera.</title>
        <authorList>
            <person name="Sun Z."/>
            <person name="Harris H.M."/>
            <person name="McCann A."/>
            <person name="Guo C."/>
            <person name="Argimon S."/>
            <person name="Zhang W."/>
            <person name="Yang X."/>
            <person name="Jeffery I.B."/>
            <person name="Cooney J.C."/>
            <person name="Kagawa T.F."/>
            <person name="Liu W."/>
            <person name="Song Y."/>
            <person name="Salvetti E."/>
            <person name="Wrobel A."/>
            <person name="Rasinkangas P."/>
            <person name="Parkhill J."/>
            <person name="Rea M.C."/>
            <person name="O'Sullivan O."/>
            <person name="Ritari J."/>
            <person name="Douillard F.P."/>
            <person name="Paul Ross R."/>
            <person name="Yang R."/>
            <person name="Briner A.E."/>
            <person name="Felis G.E."/>
            <person name="de Vos W.M."/>
            <person name="Barrangou R."/>
            <person name="Klaenhammer T.R."/>
            <person name="Caufield P.W."/>
            <person name="Cui Y."/>
            <person name="Zhang H."/>
            <person name="O'Toole P.W."/>
        </authorList>
    </citation>
    <scope>NUCLEOTIDE SEQUENCE [LARGE SCALE GENOMIC DNA]</scope>
    <source>
        <strain evidence="3 4">DSM 20690</strain>
    </source>
</reference>
<organism evidence="3 4">
    <name type="scientific">Fructilactobacillus lindneri DSM 20690 = JCM 11027</name>
    <dbReference type="NCBI Taxonomy" id="1122148"/>
    <lineage>
        <taxon>Bacteria</taxon>
        <taxon>Bacillati</taxon>
        <taxon>Bacillota</taxon>
        <taxon>Bacilli</taxon>
        <taxon>Lactobacillales</taxon>
        <taxon>Lactobacillaceae</taxon>
        <taxon>Fructilactobacillus</taxon>
    </lineage>
</organism>
<dbReference type="PATRIC" id="fig|1122148.6.peg.1111"/>
<dbReference type="InterPro" id="IPR003362">
    <property type="entry name" value="Bact_transf"/>
</dbReference>
<evidence type="ECO:0000313" key="4">
    <source>
        <dbReference type="Proteomes" id="UP000051565"/>
    </source>
</evidence>
<dbReference type="PANTHER" id="PTHR30576">
    <property type="entry name" value="COLANIC BIOSYNTHESIS UDP-GLUCOSE LIPID CARRIER TRANSFERASE"/>
    <property type="match status" value="1"/>
</dbReference>
<comment type="similarity">
    <text evidence="1">Belongs to the bacterial sugar transferase family.</text>
</comment>
<feature type="domain" description="Bacterial sugar transferase" evidence="2">
    <location>
        <begin position="2"/>
        <end position="180"/>
    </location>
</feature>
<evidence type="ECO:0000313" key="3">
    <source>
        <dbReference type="EMBL" id="KRN78805.1"/>
    </source>
</evidence>
<dbReference type="Pfam" id="PF02397">
    <property type="entry name" value="Bac_transf"/>
    <property type="match status" value="1"/>
</dbReference>
<evidence type="ECO:0000259" key="2">
    <source>
        <dbReference type="Pfam" id="PF02397"/>
    </source>
</evidence>
<dbReference type="PANTHER" id="PTHR30576:SF0">
    <property type="entry name" value="UNDECAPRENYL-PHOSPHATE N-ACETYLGALACTOSAMINYL 1-PHOSPHATE TRANSFERASE-RELATED"/>
    <property type="match status" value="1"/>
</dbReference>
<dbReference type="GO" id="GO:0016780">
    <property type="term" value="F:phosphotransferase activity, for other substituted phosphate groups"/>
    <property type="evidence" value="ECO:0007669"/>
    <property type="project" value="TreeGrafter"/>
</dbReference>
<proteinExistence type="inferred from homology"/>
<dbReference type="Proteomes" id="UP000051565">
    <property type="component" value="Unassembled WGS sequence"/>
</dbReference>
<sequence>MGLIVLSPLFLTLSLLVKFDGSRGNVFYVQERVGKNGKHFNMYKFRSMIPNADAELDKLKSYNEVDGAMFKMKDDPRITKIGKFIRKYSLDELPQLINVIAGQMSLVGPRPPIPSEVAEYTKYDMQRLLVVPGCTGLWQVTDRNNTDFNGAVKLDIKYIQKSCFTYDMKIMFETVLVMIKPNAAY</sequence>
<dbReference type="EMBL" id="JQBT01000033">
    <property type="protein sequence ID" value="KRN78805.1"/>
    <property type="molecule type" value="Genomic_DNA"/>
</dbReference>
<comment type="caution">
    <text evidence="3">The sequence shown here is derived from an EMBL/GenBank/DDBJ whole genome shotgun (WGS) entry which is preliminary data.</text>
</comment>
<protein>
    <recommendedName>
        <fullName evidence="2">Bacterial sugar transferase domain-containing protein</fullName>
    </recommendedName>
</protein>